<organism evidence="2">
    <name type="scientific">Cladocopium goreaui</name>
    <dbReference type="NCBI Taxonomy" id="2562237"/>
    <lineage>
        <taxon>Eukaryota</taxon>
        <taxon>Sar</taxon>
        <taxon>Alveolata</taxon>
        <taxon>Dinophyceae</taxon>
        <taxon>Suessiales</taxon>
        <taxon>Symbiodiniaceae</taxon>
        <taxon>Cladocopium</taxon>
    </lineage>
</organism>
<protein>
    <submittedName>
        <fullName evidence="4">Pyrimidine-specific ribonucleoside hydrolase RihA</fullName>
    </submittedName>
</protein>
<dbReference type="EMBL" id="CAMXCT020002163">
    <property type="protein sequence ID" value="CAL1149516.1"/>
    <property type="molecule type" value="Genomic_DNA"/>
</dbReference>
<name>A0A9P1G1L3_9DINO</name>
<dbReference type="Proteomes" id="UP001152797">
    <property type="component" value="Unassembled WGS sequence"/>
</dbReference>
<feature type="transmembrane region" description="Helical" evidence="1">
    <location>
        <begin position="169"/>
        <end position="191"/>
    </location>
</feature>
<dbReference type="PANTHER" id="PTHR35791:SF1">
    <property type="entry name" value="UPF0754 MEMBRANE PROTEIN YHEB"/>
    <property type="match status" value="1"/>
</dbReference>
<gene>
    <name evidence="2" type="ORF">C1SCF055_LOCUS22641</name>
</gene>
<evidence type="ECO:0000313" key="3">
    <source>
        <dbReference type="EMBL" id="CAL1149516.1"/>
    </source>
</evidence>
<evidence type="ECO:0000313" key="4">
    <source>
        <dbReference type="EMBL" id="CAL4783453.1"/>
    </source>
</evidence>
<keyword evidence="5" id="KW-1185">Reference proteome</keyword>
<accession>A0A9P1G1L3</accession>
<dbReference type="EMBL" id="CAMXCT010002163">
    <property type="protein sequence ID" value="CAI3996141.1"/>
    <property type="molecule type" value="Genomic_DNA"/>
</dbReference>
<feature type="transmembrane region" description="Helical" evidence="1">
    <location>
        <begin position="135"/>
        <end position="157"/>
    </location>
</feature>
<sequence length="341" mass="38183">MLASLRCRPPGCGRARREGSIEELDIERDVGATVYPSDLSAKDRPSMTCGLGPVCRFSAPSFGEELLNPGDTVPYQATNSASLQPKIAHPTFAASATPYIELEGEESLESPGHEAEKLVQDLAHVKQSVGYLNKLVTLLTIVALLSTTGLLTLLYSNLSLPNQILAKRYALLATIPIVALLFTWFHIWLAIQMMFLPVEFFGLWQYQSSGMGIGWQGLVPRKCEKMARMSYKCARPFLEGPRDWLSRVDPKRLVSEVRSELRVVIDNAMAHVLKKYLPRTDNRMPSSIRTSMTEQALDKIQETAPELWKNFTNLLCNDEFGIDNDGMIVKVFTENKELLNF</sequence>
<keyword evidence="1" id="KW-0472">Membrane</keyword>
<dbReference type="PANTHER" id="PTHR35791">
    <property type="entry name" value="UPF0754 MEMBRANE PROTEIN YHEB"/>
    <property type="match status" value="1"/>
</dbReference>
<keyword evidence="1" id="KW-0812">Transmembrane</keyword>
<proteinExistence type="predicted"/>
<evidence type="ECO:0000313" key="5">
    <source>
        <dbReference type="Proteomes" id="UP001152797"/>
    </source>
</evidence>
<reference evidence="2" key="1">
    <citation type="submission" date="2022-10" db="EMBL/GenBank/DDBJ databases">
        <authorList>
            <person name="Chen Y."/>
            <person name="Dougan E. K."/>
            <person name="Chan C."/>
            <person name="Rhodes N."/>
            <person name="Thang M."/>
        </authorList>
    </citation>
    <scope>NUCLEOTIDE SEQUENCE</scope>
</reference>
<dbReference type="GO" id="GO:0016787">
    <property type="term" value="F:hydrolase activity"/>
    <property type="evidence" value="ECO:0007669"/>
    <property type="project" value="UniProtKB-KW"/>
</dbReference>
<keyword evidence="1" id="KW-1133">Transmembrane helix</keyword>
<evidence type="ECO:0000256" key="1">
    <source>
        <dbReference type="SAM" id="Phobius"/>
    </source>
</evidence>
<evidence type="ECO:0000313" key="2">
    <source>
        <dbReference type="EMBL" id="CAI3996141.1"/>
    </source>
</evidence>
<keyword evidence="4" id="KW-0378">Hydrolase</keyword>
<dbReference type="OrthoDB" id="410754at2759"/>
<comment type="caution">
    <text evidence="2">The sequence shown here is derived from an EMBL/GenBank/DDBJ whole genome shotgun (WGS) entry which is preliminary data.</text>
</comment>
<dbReference type="AlphaFoldDB" id="A0A9P1G1L3"/>
<reference evidence="3" key="2">
    <citation type="submission" date="2024-04" db="EMBL/GenBank/DDBJ databases">
        <authorList>
            <person name="Chen Y."/>
            <person name="Shah S."/>
            <person name="Dougan E. K."/>
            <person name="Thang M."/>
            <person name="Chan C."/>
        </authorList>
    </citation>
    <scope>NUCLEOTIDE SEQUENCE [LARGE SCALE GENOMIC DNA]</scope>
</reference>
<dbReference type="EMBL" id="CAMXCT030002163">
    <property type="protein sequence ID" value="CAL4783453.1"/>
    <property type="molecule type" value="Genomic_DNA"/>
</dbReference>